<reference evidence="2" key="1">
    <citation type="submission" date="2016-10" db="EMBL/GenBank/DDBJ databases">
        <authorList>
            <person name="Varghese N."/>
            <person name="Submissions S."/>
        </authorList>
    </citation>
    <scope>NUCLEOTIDE SEQUENCE [LARGE SCALE GENOMIC DNA]</scope>
    <source>
        <strain evidence="2">P18</strain>
    </source>
</reference>
<evidence type="ECO:0000313" key="1">
    <source>
        <dbReference type="EMBL" id="SFP96875.1"/>
    </source>
</evidence>
<evidence type="ECO:0000313" key="2">
    <source>
        <dbReference type="Proteomes" id="UP000182624"/>
    </source>
</evidence>
<protein>
    <submittedName>
        <fullName evidence="1">Uncharacterized protein</fullName>
    </submittedName>
</protein>
<dbReference type="Proteomes" id="UP000182624">
    <property type="component" value="Unassembled WGS sequence"/>
</dbReference>
<organism evidence="1 2">
    <name type="scientific">Butyrivibrio proteoclasticus</name>
    <dbReference type="NCBI Taxonomy" id="43305"/>
    <lineage>
        <taxon>Bacteria</taxon>
        <taxon>Bacillati</taxon>
        <taxon>Bacillota</taxon>
        <taxon>Clostridia</taxon>
        <taxon>Lachnospirales</taxon>
        <taxon>Lachnospiraceae</taxon>
        <taxon>Butyrivibrio</taxon>
    </lineage>
</organism>
<name>A0A1I5UNN7_9FIRM</name>
<dbReference type="EMBL" id="FOXO01000013">
    <property type="protein sequence ID" value="SFP96875.1"/>
    <property type="molecule type" value="Genomic_DNA"/>
</dbReference>
<gene>
    <name evidence="1" type="ORF">SAMN04487928_113104</name>
</gene>
<sequence length="37" mass="4170">MIRFILTTTETVTTTSVNTVQGSVFVMFDEEEVLCRA</sequence>
<accession>A0A1I5UNN7</accession>
<proteinExistence type="predicted"/>
<keyword evidence="2" id="KW-1185">Reference proteome</keyword>
<dbReference type="AlphaFoldDB" id="A0A1I5UNN7"/>